<proteinExistence type="predicted"/>
<feature type="domain" description="Response regulatory" evidence="8">
    <location>
        <begin position="639"/>
        <end position="763"/>
    </location>
</feature>
<feature type="transmembrane region" description="Helical" evidence="6">
    <location>
        <begin position="55"/>
        <end position="88"/>
    </location>
</feature>
<dbReference type="InterPro" id="IPR003594">
    <property type="entry name" value="HATPase_dom"/>
</dbReference>
<evidence type="ECO:0000256" key="5">
    <source>
        <dbReference type="SAM" id="MobiDB-lite"/>
    </source>
</evidence>
<evidence type="ECO:0000256" key="3">
    <source>
        <dbReference type="ARBA" id="ARBA00022553"/>
    </source>
</evidence>
<protein>
    <recommendedName>
        <fullName evidence="2">histidine kinase</fullName>
        <ecNumber evidence="2">2.7.13.3</ecNumber>
    </recommendedName>
</protein>
<reference evidence="9" key="1">
    <citation type="submission" date="2021-07" db="EMBL/GenBank/DDBJ databases">
        <title>Pseudohoeflea marina sp. nov. a polyhydroxyalcanoate-producing bacterium.</title>
        <authorList>
            <person name="Zheng W."/>
            <person name="Yu S."/>
            <person name="Huang Y."/>
        </authorList>
    </citation>
    <scope>NUCLEOTIDE SEQUENCE</scope>
    <source>
        <strain evidence="9">DP4N28-3</strain>
    </source>
</reference>
<dbReference type="EC" id="2.7.13.3" evidence="2"/>
<dbReference type="SMART" id="SM00388">
    <property type="entry name" value="HisKA"/>
    <property type="match status" value="1"/>
</dbReference>
<dbReference type="PROSITE" id="PS50110">
    <property type="entry name" value="RESPONSE_REGULATORY"/>
    <property type="match status" value="1"/>
</dbReference>
<dbReference type="SMART" id="SM00387">
    <property type="entry name" value="HATPase_c"/>
    <property type="match status" value="1"/>
</dbReference>
<dbReference type="RefSeq" id="WP_219201497.1">
    <property type="nucleotide sequence ID" value="NZ_JAHWQX010000002.1"/>
</dbReference>
<dbReference type="SMART" id="SM00448">
    <property type="entry name" value="REC"/>
    <property type="match status" value="1"/>
</dbReference>
<dbReference type="InterPro" id="IPR005467">
    <property type="entry name" value="His_kinase_dom"/>
</dbReference>
<keyword evidence="6" id="KW-1133">Transmembrane helix</keyword>
<dbReference type="Pfam" id="PF02518">
    <property type="entry name" value="HATPase_c"/>
    <property type="match status" value="1"/>
</dbReference>
<keyword evidence="6" id="KW-0812">Transmembrane</keyword>
<keyword evidence="6" id="KW-0472">Membrane</keyword>
<evidence type="ECO:0000256" key="6">
    <source>
        <dbReference type="SAM" id="Phobius"/>
    </source>
</evidence>
<evidence type="ECO:0000313" key="10">
    <source>
        <dbReference type="Proteomes" id="UP001430804"/>
    </source>
</evidence>
<evidence type="ECO:0000259" key="7">
    <source>
        <dbReference type="PROSITE" id="PS50109"/>
    </source>
</evidence>
<evidence type="ECO:0000259" key="8">
    <source>
        <dbReference type="PROSITE" id="PS50110"/>
    </source>
</evidence>
<dbReference type="Pfam" id="PF00512">
    <property type="entry name" value="HisKA"/>
    <property type="match status" value="1"/>
</dbReference>
<evidence type="ECO:0000256" key="4">
    <source>
        <dbReference type="PROSITE-ProRule" id="PRU00169"/>
    </source>
</evidence>
<keyword evidence="3 4" id="KW-0597">Phosphoprotein</keyword>
<organism evidence="9 10">
    <name type="scientific">Pseudohoeflea coraliihabitans</name>
    <dbReference type="NCBI Taxonomy" id="2860393"/>
    <lineage>
        <taxon>Bacteria</taxon>
        <taxon>Pseudomonadati</taxon>
        <taxon>Pseudomonadota</taxon>
        <taxon>Alphaproteobacteria</taxon>
        <taxon>Hyphomicrobiales</taxon>
        <taxon>Rhizobiaceae</taxon>
        <taxon>Pseudohoeflea</taxon>
    </lineage>
</organism>
<feature type="compositionally biased region" description="Low complexity" evidence="5">
    <location>
        <begin position="23"/>
        <end position="36"/>
    </location>
</feature>
<dbReference type="Proteomes" id="UP001430804">
    <property type="component" value="Unassembled WGS sequence"/>
</dbReference>
<evidence type="ECO:0000256" key="1">
    <source>
        <dbReference type="ARBA" id="ARBA00000085"/>
    </source>
</evidence>
<accession>A0ABS6WNS5</accession>
<dbReference type="InterPro" id="IPR001789">
    <property type="entry name" value="Sig_transdc_resp-reg_receiver"/>
</dbReference>
<dbReference type="PROSITE" id="PS50109">
    <property type="entry name" value="HIS_KIN"/>
    <property type="match status" value="1"/>
</dbReference>
<comment type="catalytic activity">
    <reaction evidence="1">
        <text>ATP + protein L-histidine = ADP + protein N-phospho-L-histidine.</text>
        <dbReference type="EC" id="2.7.13.3"/>
    </reaction>
</comment>
<keyword evidence="10" id="KW-1185">Reference proteome</keyword>
<name>A0ABS6WNS5_9HYPH</name>
<comment type="caution">
    <text evidence="9">The sequence shown here is derived from an EMBL/GenBank/DDBJ whole genome shotgun (WGS) entry which is preliminary data.</text>
</comment>
<dbReference type="PANTHER" id="PTHR45339">
    <property type="entry name" value="HYBRID SIGNAL TRANSDUCTION HISTIDINE KINASE J"/>
    <property type="match status" value="1"/>
</dbReference>
<dbReference type="CDD" id="cd00082">
    <property type="entry name" value="HisKA"/>
    <property type="match status" value="1"/>
</dbReference>
<gene>
    <name evidence="9" type="ORF">KY465_09945</name>
</gene>
<dbReference type="PANTHER" id="PTHR45339:SF5">
    <property type="entry name" value="HISTIDINE KINASE"/>
    <property type="match status" value="1"/>
</dbReference>
<feature type="region of interest" description="Disordered" evidence="5">
    <location>
        <begin position="1"/>
        <end position="46"/>
    </location>
</feature>
<feature type="modified residue" description="4-aspartylphosphate" evidence="4">
    <location>
        <position position="693"/>
    </location>
</feature>
<evidence type="ECO:0000313" key="9">
    <source>
        <dbReference type="EMBL" id="MBW3097601.1"/>
    </source>
</evidence>
<dbReference type="InterPro" id="IPR003661">
    <property type="entry name" value="HisK_dim/P_dom"/>
</dbReference>
<dbReference type="EMBL" id="JAHWQX010000002">
    <property type="protein sequence ID" value="MBW3097601.1"/>
    <property type="molecule type" value="Genomic_DNA"/>
</dbReference>
<dbReference type="CDD" id="cd16922">
    <property type="entry name" value="HATPase_EvgS-ArcB-TorS-like"/>
    <property type="match status" value="1"/>
</dbReference>
<dbReference type="CDD" id="cd17546">
    <property type="entry name" value="REC_hyHK_CKI1_RcsC-like"/>
    <property type="match status" value="1"/>
</dbReference>
<sequence length="772" mass="81666">MPVKAQQLKDLPPPSPASGAATRGGLADSAASGRAAAADRSKLSRRSQNSGSRELVLAAALLTVAAAAIAFETPWLVAIAGGVIGLYAFQQALRAGRGRVALGAYAQPHIEEEQLDARWEAGEATAQMADLFDALGDMFAALDESGRLIAVNHTLREACSAEGDVQGFRLADLGLILQDTANGLEARTGGGGKERLWAIRKSSCRSGSSGALITHVTGRDITSERQADALVAAARSKAEAANEAKTRYLATVSHEVRTPLNGILGMTHLLSQTAVTAEQESYLESVRESGRALLHLIEDLLDVSAIEAGRFELRNGECSVRDLVQSSCELMAAQAHAKGLEIAAHVDFDVPATIHSDAGRLKQVLFNLIGNAIKFTEQGGILVEAERRGAMLAICVHDSGAGLRETDQQRVFEEFERVETDGDHEQTGAGLGLSISARIVAAMGGSIAVDSESGAGSCFTFTVPLSAECPSRDEDFATGALSERRALVLAPDGPVAQTLLRSISELGGTALYAGDEETALAALQSLTACNDDAAPATAGALTDLIIDRRLARSEPELMARLVALAGASAETTLIIAPEDDRELRLSPELAASKWLVRPIRAASLVDVLNRRDDRGERSRLDGAISTPSLLRPSDTPTFDILLAEDDPVNALVVRTMLAREGHRVSLVENGRELVDLALERPDGRCRYDLVITDLSMPKLDGESAIAEIRAVESAERLQRLPVIVLSGDGQADRRDSLLAAGADGHAEKPVDPDWLRSLVGMTAARGRSAREA</sequence>
<evidence type="ECO:0000256" key="2">
    <source>
        <dbReference type="ARBA" id="ARBA00012438"/>
    </source>
</evidence>
<feature type="domain" description="Histidine kinase" evidence="7">
    <location>
        <begin position="251"/>
        <end position="467"/>
    </location>
</feature>
<dbReference type="Pfam" id="PF00072">
    <property type="entry name" value="Response_reg"/>
    <property type="match status" value="1"/>
</dbReference>